<gene>
    <name evidence="3" type="primary">phyAsl</name>
</gene>
<name>Q0ZQI5_9FIRM</name>
<dbReference type="BRENDA" id="3.1.3.26">
    <property type="organism ID" value="9432"/>
</dbReference>
<feature type="signal peptide" evidence="1">
    <location>
        <begin position="1"/>
        <end position="27"/>
    </location>
</feature>
<dbReference type="InterPro" id="IPR016130">
    <property type="entry name" value="Tyr_Pase_AS"/>
</dbReference>
<evidence type="ECO:0000256" key="1">
    <source>
        <dbReference type="SAM" id="SignalP"/>
    </source>
</evidence>
<organism evidence="3">
    <name type="scientific">Selenomonas lacticifex</name>
    <dbReference type="NCBI Taxonomy" id="86957"/>
    <lineage>
        <taxon>Bacteria</taxon>
        <taxon>Bacillati</taxon>
        <taxon>Bacillota</taxon>
        <taxon>Negativicutes</taxon>
        <taxon>Selenomonadales</taxon>
        <taxon>Selenomonadaceae</taxon>
        <taxon>Selenomonas</taxon>
    </lineage>
</organism>
<sequence>MKRYKSRYLAAGLALALCLGGLPLAQASSAEAAAQGQKAALAATDCEGFVWRLDSPNQAQLPRNFRTSKSAFHAPVGKFKLDPAYVPSRKGLDGLDASGSAEFSVGQFQKMTEVLRQQAEGPVYIIDLRQESHGILNGDAVSWYGKRDWGNLGRNQRAVQSDERRRLKAALGKIQYVAPLNKHKLPSGGKAERITQAMTEEQLVTQSGLKYVRITATDHVWPAPECIDQFIRLYRQLPPKAWLHFHCQAGVGRTTTYMALYDMMRNPDVTLKDILYRQHEIGGTYLGYEGAKHQDRTEGWKSVYYADKAEMIQSFYRYVQQNHADGYKVLWSEWLKLQAGKV</sequence>
<dbReference type="InterPro" id="IPR029021">
    <property type="entry name" value="Prot-tyrosine_phosphatase-like"/>
</dbReference>
<dbReference type="InterPro" id="IPR000387">
    <property type="entry name" value="Tyr_Pase_dom"/>
</dbReference>
<dbReference type="SMART" id="SM01301">
    <property type="entry name" value="PTPlike_phytase"/>
    <property type="match status" value="1"/>
</dbReference>
<dbReference type="PROSITE" id="PS50056">
    <property type="entry name" value="TYR_PHOSPHATASE_2"/>
    <property type="match status" value="1"/>
</dbReference>
<feature type="domain" description="Tyrosine specific protein phosphatases" evidence="2">
    <location>
        <begin position="228"/>
        <end position="275"/>
    </location>
</feature>
<reference evidence="3" key="1">
    <citation type="submission" date="2006-11" db="EMBL/GenBank/DDBJ databases">
        <title>Kinetics and stereospecificity of a novel protein tyrosine phosphatase-like inositol polyphosphate phosphatase.</title>
        <authorList>
            <person name="Puhl A.A."/>
            <person name="Selinger L.B."/>
            <person name="Greiner R."/>
        </authorList>
    </citation>
    <scope>NUCLEOTIDE SEQUENCE</scope>
    <source>
        <strain evidence="3">ATCC 49690</strain>
    </source>
</reference>
<dbReference type="Gene3D" id="3.30.70.1690">
    <property type="match status" value="1"/>
</dbReference>
<dbReference type="EMBL" id="DQ257450">
    <property type="protein sequence ID" value="ABC69367.2"/>
    <property type="molecule type" value="Genomic_DNA"/>
</dbReference>
<evidence type="ECO:0000259" key="2">
    <source>
        <dbReference type="PROSITE" id="PS50056"/>
    </source>
</evidence>
<dbReference type="Pfam" id="PF14566">
    <property type="entry name" value="PTPlike_phytase"/>
    <property type="match status" value="1"/>
</dbReference>
<dbReference type="PROSITE" id="PS00383">
    <property type="entry name" value="TYR_PHOSPHATASE_1"/>
    <property type="match status" value="1"/>
</dbReference>
<keyword evidence="1" id="KW-0732">Signal</keyword>
<feature type="chain" id="PRO_5004179457" evidence="1">
    <location>
        <begin position="28"/>
        <end position="342"/>
    </location>
</feature>
<dbReference type="AlphaFoldDB" id="Q0ZQI5"/>
<proteinExistence type="predicted"/>
<dbReference type="SMR" id="Q0ZQI5"/>
<accession>Q0ZQI5</accession>
<dbReference type="Gene3D" id="3.90.190.10">
    <property type="entry name" value="Protein tyrosine phosphatase superfamily"/>
    <property type="match status" value="1"/>
</dbReference>
<dbReference type="CDD" id="cd14495">
    <property type="entry name" value="PTPLP-like"/>
    <property type="match status" value="1"/>
</dbReference>
<protein>
    <submittedName>
        <fullName evidence="3">Protein tyrosine phosphatase-like inositol polyphosphate phosphatase</fullName>
    </submittedName>
</protein>
<dbReference type="SUPFAM" id="SSF52799">
    <property type="entry name" value="(Phosphotyrosine protein) phosphatases II"/>
    <property type="match status" value="1"/>
</dbReference>
<evidence type="ECO:0000313" key="3">
    <source>
        <dbReference type="EMBL" id="ABC69367.2"/>
    </source>
</evidence>
<reference evidence="3" key="2">
    <citation type="journal article" date="2007" name="Microb. Ecol.">
        <title>Diversity of phytases in the rumen.</title>
        <authorList>
            <person name="Nakashima B.A."/>
            <person name="McAllister T.A."/>
            <person name="Sharma R."/>
            <person name="Selinger L.B."/>
        </authorList>
    </citation>
    <scope>NUCLEOTIDE SEQUENCE</scope>
    <source>
        <strain evidence="3">ATCC 49690</strain>
    </source>
</reference>